<evidence type="ECO:0000313" key="3">
    <source>
        <dbReference type="EMBL" id="PCH43771.1"/>
    </source>
</evidence>
<dbReference type="GO" id="GO:0005634">
    <property type="term" value="C:nucleus"/>
    <property type="evidence" value="ECO:0007669"/>
    <property type="project" value="UniProtKB-SubCell"/>
</dbReference>
<dbReference type="OrthoDB" id="5419315at2759"/>
<dbReference type="Proteomes" id="UP000218811">
    <property type="component" value="Unassembled WGS sequence"/>
</dbReference>
<evidence type="ECO:0000313" key="4">
    <source>
        <dbReference type="Proteomes" id="UP000218811"/>
    </source>
</evidence>
<sequence>MAFPSENPILAANLHFVFGRARGTDPAVESLRMALLGTAAVHQSFLLSRNGVCHGRGGADEFMQLALSYRNKSKQMLSAACSTKDGAQNDAALGAAVAIILIDIFSGGQNWSKPLNLAKFLINMRGGPAVLLARSASPRPGTVTGVSRARLLLEIVAVYELFGCLASAQEPTLLSPQANTWWLDMANDQDCHSYVEKVFGTSRDFIPLFARVVTFVAHALGNRSNIKELPVDGESVPDSNNIREARNLYTVIKNWSRRSKEEPDRVKAGNRIYQNVAQLLLLLDVLELSPDDPLVQQHADAALTLCLDCGQSNMGVDLNWPVIIAGSQMFGSDRTRVLAIFESFRYLTRYSGCYEIETAEHIVLQVWKRLDEKSPRADWRSVVHDLNLNVLIL</sequence>
<dbReference type="STRING" id="742152.A0A2H3JPF6"/>
<reference evidence="3 4" key="1">
    <citation type="journal article" date="2012" name="Science">
        <title>The Paleozoic origin of enzymatic lignin decomposition reconstructed from 31 fungal genomes.</title>
        <authorList>
            <person name="Floudas D."/>
            <person name="Binder M."/>
            <person name="Riley R."/>
            <person name="Barry K."/>
            <person name="Blanchette R.A."/>
            <person name="Henrissat B."/>
            <person name="Martinez A.T."/>
            <person name="Otillar R."/>
            <person name="Spatafora J.W."/>
            <person name="Yadav J.S."/>
            <person name="Aerts A."/>
            <person name="Benoit I."/>
            <person name="Boyd A."/>
            <person name="Carlson A."/>
            <person name="Copeland A."/>
            <person name="Coutinho P.M."/>
            <person name="de Vries R.P."/>
            <person name="Ferreira P."/>
            <person name="Findley K."/>
            <person name="Foster B."/>
            <person name="Gaskell J."/>
            <person name="Glotzer D."/>
            <person name="Gorecki P."/>
            <person name="Heitman J."/>
            <person name="Hesse C."/>
            <person name="Hori C."/>
            <person name="Igarashi K."/>
            <person name="Jurgens J.A."/>
            <person name="Kallen N."/>
            <person name="Kersten P."/>
            <person name="Kohler A."/>
            <person name="Kuees U."/>
            <person name="Kumar T.K.A."/>
            <person name="Kuo A."/>
            <person name="LaButti K."/>
            <person name="Larrondo L.F."/>
            <person name="Lindquist E."/>
            <person name="Ling A."/>
            <person name="Lombard V."/>
            <person name="Lucas S."/>
            <person name="Lundell T."/>
            <person name="Martin R."/>
            <person name="McLaughlin D.J."/>
            <person name="Morgenstern I."/>
            <person name="Morin E."/>
            <person name="Murat C."/>
            <person name="Nagy L.G."/>
            <person name="Nolan M."/>
            <person name="Ohm R.A."/>
            <person name="Patyshakuliyeva A."/>
            <person name="Rokas A."/>
            <person name="Ruiz-Duenas F.J."/>
            <person name="Sabat G."/>
            <person name="Salamov A."/>
            <person name="Samejima M."/>
            <person name="Schmutz J."/>
            <person name="Slot J.C."/>
            <person name="St John F."/>
            <person name="Stenlid J."/>
            <person name="Sun H."/>
            <person name="Sun S."/>
            <person name="Syed K."/>
            <person name="Tsang A."/>
            <person name="Wiebenga A."/>
            <person name="Young D."/>
            <person name="Pisabarro A."/>
            <person name="Eastwood D.C."/>
            <person name="Martin F."/>
            <person name="Cullen D."/>
            <person name="Grigoriev I.V."/>
            <person name="Hibbett D.S."/>
        </authorList>
    </citation>
    <scope>NUCLEOTIDE SEQUENCE [LARGE SCALE GENOMIC DNA]</scope>
    <source>
        <strain evidence="3 4">MD-104</strain>
    </source>
</reference>
<gene>
    <name evidence="3" type="ORF">WOLCODRAFT_75103</name>
</gene>
<comment type="subcellular location">
    <subcellularLocation>
        <location evidence="1">Nucleus</location>
    </subcellularLocation>
</comment>
<evidence type="ECO:0000256" key="1">
    <source>
        <dbReference type="ARBA" id="ARBA00004123"/>
    </source>
</evidence>
<proteinExistence type="predicted"/>
<dbReference type="PANTHER" id="PTHR37534">
    <property type="entry name" value="TRANSCRIPTIONAL ACTIVATOR PROTEIN UGA3"/>
    <property type="match status" value="1"/>
</dbReference>
<dbReference type="AlphaFoldDB" id="A0A2H3JPF6"/>
<accession>A0A2H3JPF6</accession>
<dbReference type="PANTHER" id="PTHR37534:SF20">
    <property type="entry name" value="PRO1A C6 ZINK-FINGER PROTEIN"/>
    <property type="match status" value="1"/>
</dbReference>
<protein>
    <submittedName>
        <fullName evidence="3">Uncharacterized protein</fullName>
    </submittedName>
</protein>
<keyword evidence="2" id="KW-0539">Nucleus</keyword>
<dbReference type="OMA" id="RTANICK"/>
<dbReference type="EMBL" id="KB468146">
    <property type="protein sequence ID" value="PCH43771.1"/>
    <property type="molecule type" value="Genomic_DNA"/>
</dbReference>
<organism evidence="3 4">
    <name type="scientific">Wolfiporia cocos (strain MD-104)</name>
    <name type="common">Brown rot fungus</name>
    <dbReference type="NCBI Taxonomy" id="742152"/>
    <lineage>
        <taxon>Eukaryota</taxon>
        <taxon>Fungi</taxon>
        <taxon>Dikarya</taxon>
        <taxon>Basidiomycota</taxon>
        <taxon>Agaricomycotina</taxon>
        <taxon>Agaricomycetes</taxon>
        <taxon>Polyporales</taxon>
        <taxon>Phaeolaceae</taxon>
        <taxon>Wolfiporia</taxon>
    </lineage>
</organism>
<dbReference type="Pfam" id="PF11951">
    <property type="entry name" value="Fungal_trans_2"/>
    <property type="match status" value="1"/>
</dbReference>
<dbReference type="InterPro" id="IPR021858">
    <property type="entry name" value="Fun_TF"/>
</dbReference>
<name>A0A2H3JPF6_WOLCO</name>
<keyword evidence="4" id="KW-1185">Reference proteome</keyword>
<evidence type="ECO:0000256" key="2">
    <source>
        <dbReference type="ARBA" id="ARBA00023242"/>
    </source>
</evidence>